<organism evidence="1 2">
    <name type="scientific">Alkalicoccus halolimnae</name>
    <dbReference type="NCBI Taxonomy" id="1667239"/>
    <lineage>
        <taxon>Bacteria</taxon>
        <taxon>Bacillati</taxon>
        <taxon>Bacillota</taxon>
        <taxon>Bacilli</taxon>
        <taxon>Bacillales</taxon>
        <taxon>Bacillaceae</taxon>
        <taxon>Alkalicoccus</taxon>
    </lineage>
</organism>
<name>A0A5C7F2W1_9BACI</name>
<dbReference type="InterPro" id="IPR016024">
    <property type="entry name" value="ARM-type_fold"/>
</dbReference>
<reference evidence="1 2" key="1">
    <citation type="submission" date="2024-01" db="EMBL/GenBank/DDBJ databases">
        <title>Complete Genome Sequence of Alkalicoccus halolimnae BZ-SZ-XJ29T, a Moderately Halophilic Bacterium Isolated from a Salt Lake.</title>
        <authorList>
            <person name="Zhao B."/>
        </authorList>
    </citation>
    <scope>NUCLEOTIDE SEQUENCE [LARGE SCALE GENOMIC DNA]</scope>
    <source>
        <strain evidence="1 2">BZ-SZ-XJ29</strain>
    </source>
</reference>
<dbReference type="OrthoDB" id="5510862at2"/>
<dbReference type="RefSeq" id="WP_147804231.1">
    <property type="nucleotide sequence ID" value="NZ_CP144914.1"/>
</dbReference>
<dbReference type="Proteomes" id="UP000321816">
    <property type="component" value="Chromosome"/>
</dbReference>
<sequence>MDKALRTSFDHLEQADKEAQYEAYLHIMETTKQEVDWAYEVWDKLTEMLIDPDAHRRSRAAQFLSHLAVSDPEERILDDFFKVWEVTYDKKFVTARHSLQTIWRIGLAGEKQKALVLSHLSDRFREADKEKNGTLIRSDILQGTRHLYEADKEEAVKLEALALIETEADGKQRKKYRKIWNV</sequence>
<keyword evidence="2" id="KW-1185">Reference proteome</keyword>
<dbReference type="SUPFAM" id="SSF48371">
    <property type="entry name" value="ARM repeat"/>
    <property type="match status" value="1"/>
</dbReference>
<dbReference type="AlphaFoldDB" id="A0A5C7F2W1"/>
<dbReference type="EMBL" id="CP144914">
    <property type="protein sequence ID" value="WWD80263.1"/>
    <property type="molecule type" value="Genomic_DNA"/>
</dbReference>
<evidence type="ECO:0000313" key="2">
    <source>
        <dbReference type="Proteomes" id="UP000321816"/>
    </source>
</evidence>
<dbReference type="KEGG" id="ahal:FTX54_001470"/>
<gene>
    <name evidence="1" type="ORF">FTX54_001470</name>
</gene>
<accession>A0A5C7F2W1</accession>
<proteinExistence type="predicted"/>
<protein>
    <recommendedName>
        <fullName evidence="3">HEAT repeat domain-containing protein</fullName>
    </recommendedName>
</protein>
<evidence type="ECO:0008006" key="3">
    <source>
        <dbReference type="Google" id="ProtNLM"/>
    </source>
</evidence>
<evidence type="ECO:0000313" key="1">
    <source>
        <dbReference type="EMBL" id="WWD80263.1"/>
    </source>
</evidence>